<dbReference type="GeneID" id="55641575"/>
<evidence type="ECO:0000313" key="2">
    <source>
        <dbReference type="EMBL" id="QKR00061.1"/>
    </source>
</evidence>
<evidence type="ECO:0000259" key="1">
    <source>
        <dbReference type="Pfam" id="PF18894"/>
    </source>
</evidence>
<gene>
    <name evidence="2" type="ORF">GWK48_06455</name>
</gene>
<dbReference type="Proteomes" id="UP000509301">
    <property type="component" value="Chromosome"/>
</dbReference>
<feature type="domain" description="Putative phage metallopeptidase" evidence="1">
    <location>
        <begin position="2"/>
        <end position="109"/>
    </location>
</feature>
<sequence length="123" mass="14482">MKFELAPDVKKTAETVNLKLDLGLDLERVEFIRSFGSRSRAYARTLALPSQWRYILDSRKIYIVEVISEKFDRLTCEDRVYIVVHELMHIPNGMRGGLRNHSYAGFRRIRHLTRKVLSEQELC</sequence>
<dbReference type="Pfam" id="PF18894">
    <property type="entry name" value="PhageMetallopep"/>
    <property type="match status" value="1"/>
</dbReference>
<dbReference type="RefSeq" id="WP_174630677.1">
    <property type="nucleotide sequence ID" value="NZ_CP049074.1"/>
</dbReference>
<dbReference type="KEGG" id="mten:GWK48_06455"/>
<accession>A0A6N0NY60</accession>
<dbReference type="OrthoDB" id="26976at2157"/>
<proteinExistence type="predicted"/>
<name>A0A6N0NY60_9CREN</name>
<evidence type="ECO:0000313" key="3">
    <source>
        <dbReference type="Proteomes" id="UP000509301"/>
    </source>
</evidence>
<dbReference type="InterPro" id="IPR043998">
    <property type="entry name" value="Put_Metallopep"/>
</dbReference>
<dbReference type="EMBL" id="CP049074">
    <property type="protein sequence ID" value="QKR00061.1"/>
    <property type="molecule type" value="Genomic_DNA"/>
</dbReference>
<reference evidence="2 3" key="1">
    <citation type="submission" date="2020-02" db="EMBL/GenBank/DDBJ databases">
        <title>Comparative genome analysis reveals the metabolism and evolution of the thermophilic archaeal genus Metallosphaera.</title>
        <authorList>
            <person name="Jiang C."/>
        </authorList>
    </citation>
    <scope>NUCLEOTIDE SEQUENCE [LARGE SCALE GENOMIC DNA]</scope>
    <source>
        <strain evidence="2 3">Ric-A</strain>
    </source>
</reference>
<keyword evidence="3" id="KW-1185">Reference proteome</keyword>
<organism evidence="2 3">
    <name type="scientific">Metallosphaera tengchongensis</name>
    <dbReference type="NCBI Taxonomy" id="1532350"/>
    <lineage>
        <taxon>Archaea</taxon>
        <taxon>Thermoproteota</taxon>
        <taxon>Thermoprotei</taxon>
        <taxon>Sulfolobales</taxon>
        <taxon>Sulfolobaceae</taxon>
        <taxon>Metallosphaera</taxon>
    </lineage>
</organism>
<protein>
    <submittedName>
        <fullName evidence="2">Metallopeptidase</fullName>
    </submittedName>
</protein>
<dbReference type="AlphaFoldDB" id="A0A6N0NY60"/>